<dbReference type="KEGG" id="apol:K9D25_05990"/>
<reference evidence="2" key="1">
    <citation type="submission" date="2021-09" db="EMBL/GenBank/DDBJ databases">
        <title>Network and meta-omics reveal the key degrader and cooperation patterns in an efficient 1,4-dioxane-degrading microbial community.</title>
        <authorList>
            <person name="Dai C."/>
        </authorList>
    </citation>
    <scope>NUCLEOTIDE SEQUENCE</scope>
    <source>
        <strain evidence="2">ZM13</strain>
    </source>
</reference>
<protein>
    <recommendedName>
        <fullName evidence="1">DUF6998 domain-containing protein</fullName>
    </recommendedName>
</protein>
<dbReference type="AlphaFoldDB" id="A0A9E7CWB6"/>
<dbReference type="Proteomes" id="UP000831684">
    <property type="component" value="Chromosome"/>
</dbReference>
<gene>
    <name evidence="2" type="ORF">K9D25_05990</name>
</gene>
<feature type="domain" description="DUF6998" evidence="1">
    <location>
        <begin position="2"/>
        <end position="123"/>
    </location>
</feature>
<dbReference type="Pfam" id="PF22522">
    <property type="entry name" value="DUF6998"/>
    <property type="match status" value="1"/>
</dbReference>
<accession>A0A9E7CWB6</accession>
<evidence type="ECO:0000313" key="3">
    <source>
        <dbReference type="Proteomes" id="UP000831684"/>
    </source>
</evidence>
<evidence type="ECO:0000259" key="1">
    <source>
        <dbReference type="Pfam" id="PF22522"/>
    </source>
</evidence>
<name>A0A9E7CWB6_9HYPH</name>
<organism evidence="2 3">
    <name type="scientific">Ancylobacter polymorphus</name>
    <dbReference type="NCBI Taxonomy" id="223390"/>
    <lineage>
        <taxon>Bacteria</taxon>
        <taxon>Pseudomonadati</taxon>
        <taxon>Pseudomonadota</taxon>
        <taxon>Alphaproteobacteria</taxon>
        <taxon>Hyphomicrobiales</taxon>
        <taxon>Xanthobacteraceae</taxon>
        <taxon>Ancylobacter</taxon>
    </lineage>
</organism>
<dbReference type="EMBL" id="CP083239">
    <property type="protein sequence ID" value="UOK72263.1"/>
    <property type="molecule type" value="Genomic_DNA"/>
</dbReference>
<sequence>MKFTLDGNLVGDLGEAIAVELFGLRLVAARSMAGIDGYAPDGRTVQVKATGTGKGPAFRQTETKADHLLFFDLDFENARGLVVFNGPERVATAAFPTVFQNQRSLTRGQIRTADTRVSEGDRLRRIDGNY</sequence>
<evidence type="ECO:0000313" key="2">
    <source>
        <dbReference type="EMBL" id="UOK72263.1"/>
    </source>
</evidence>
<dbReference type="InterPro" id="IPR054267">
    <property type="entry name" value="DUF6998"/>
</dbReference>
<proteinExistence type="predicted"/>